<organism evidence="1 3">
    <name type="scientific">Pyrus ussuriensis x Pyrus communis</name>
    <dbReference type="NCBI Taxonomy" id="2448454"/>
    <lineage>
        <taxon>Eukaryota</taxon>
        <taxon>Viridiplantae</taxon>
        <taxon>Streptophyta</taxon>
        <taxon>Embryophyta</taxon>
        <taxon>Tracheophyta</taxon>
        <taxon>Spermatophyta</taxon>
        <taxon>Magnoliopsida</taxon>
        <taxon>eudicotyledons</taxon>
        <taxon>Gunneridae</taxon>
        <taxon>Pentapetalae</taxon>
        <taxon>rosids</taxon>
        <taxon>fabids</taxon>
        <taxon>Rosales</taxon>
        <taxon>Rosaceae</taxon>
        <taxon>Amygdaloideae</taxon>
        <taxon>Maleae</taxon>
        <taxon>Pyrus</taxon>
    </lineage>
</organism>
<reference evidence="3" key="2">
    <citation type="submission" date="2019-10" db="EMBL/GenBank/DDBJ databases">
        <title>A de novo genome assembly of a pear dwarfing rootstock.</title>
        <authorList>
            <person name="Wang F."/>
            <person name="Wang J."/>
            <person name="Li S."/>
            <person name="Zhang Y."/>
            <person name="Fang M."/>
            <person name="Ma L."/>
            <person name="Zhao Y."/>
            <person name="Jiang S."/>
        </authorList>
    </citation>
    <scope>NUCLEOTIDE SEQUENCE [LARGE SCALE GENOMIC DNA]</scope>
</reference>
<comment type="caution">
    <text evidence="1">The sequence shown here is derived from an EMBL/GenBank/DDBJ whole genome shotgun (WGS) entry which is preliminary data.</text>
</comment>
<evidence type="ECO:0000313" key="3">
    <source>
        <dbReference type="Proteomes" id="UP000327157"/>
    </source>
</evidence>
<evidence type="ECO:0000313" key="1">
    <source>
        <dbReference type="EMBL" id="KAB2625833.1"/>
    </source>
</evidence>
<name>A0A5N5HGW1_9ROSA</name>
<evidence type="ECO:0000313" key="2">
    <source>
        <dbReference type="EMBL" id="KAB2626363.1"/>
    </source>
</evidence>
<dbReference type="AlphaFoldDB" id="A0A5N5HGW1"/>
<accession>A0A5N5HGW1</accession>
<protein>
    <submittedName>
        <fullName evidence="1">Uncharacterized protein</fullName>
    </submittedName>
</protein>
<dbReference type="EMBL" id="SMOL01000160">
    <property type="protein sequence ID" value="KAB2626363.1"/>
    <property type="molecule type" value="Genomic_DNA"/>
</dbReference>
<proteinExistence type="predicted"/>
<keyword evidence="3" id="KW-1185">Reference proteome</keyword>
<reference evidence="1 3" key="1">
    <citation type="submission" date="2019-09" db="EMBL/GenBank/DDBJ databases">
        <authorList>
            <person name="Ou C."/>
        </authorList>
    </citation>
    <scope>NUCLEOTIDE SEQUENCE [LARGE SCALE GENOMIC DNA]</scope>
    <source>
        <strain evidence="1">S2</strain>
        <tissue evidence="1">Leaf</tissue>
    </source>
</reference>
<sequence>MANFGEGSGKKKLVYFEDKNMAEAYAEFKYDIGNLVRKDCSAEFESWKKVPEELKKSLLGELSGLKFSKIDIFADVYVQPGNELTKSLHHSQSVLQESASQLPSDTLIKSVDPPEDAGFHILTETLDQTFS</sequence>
<reference evidence="1 3" key="3">
    <citation type="submission" date="2019-11" db="EMBL/GenBank/DDBJ databases">
        <title>A de novo genome assembly of a pear dwarfing rootstock.</title>
        <authorList>
            <person name="Wang F."/>
            <person name="Wang J."/>
            <person name="Li S."/>
            <person name="Zhang Y."/>
            <person name="Fang M."/>
            <person name="Ma L."/>
            <person name="Zhao Y."/>
            <person name="Jiang S."/>
        </authorList>
    </citation>
    <scope>NUCLEOTIDE SEQUENCE [LARGE SCALE GENOMIC DNA]</scope>
    <source>
        <strain evidence="1">S2</strain>
        <tissue evidence="1">Leaf</tissue>
    </source>
</reference>
<gene>
    <name evidence="1" type="ORF">D8674_017493</name>
    <name evidence="2" type="ORF">D8674_018023</name>
</gene>
<dbReference type="Proteomes" id="UP000327157">
    <property type="component" value="Chromosome 16"/>
</dbReference>
<dbReference type="EMBL" id="SMOL01000160">
    <property type="protein sequence ID" value="KAB2625833.1"/>
    <property type="molecule type" value="Genomic_DNA"/>
</dbReference>